<name>A0A0A9F251_ARUDO</name>
<protein>
    <submittedName>
        <fullName evidence="1">Uncharacterized protein</fullName>
    </submittedName>
</protein>
<evidence type="ECO:0000313" key="1">
    <source>
        <dbReference type="EMBL" id="JAE02378.1"/>
    </source>
</evidence>
<reference evidence="1" key="2">
    <citation type="journal article" date="2015" name="Data Brief">
        <title>Shoot transcriptome of the giant reed, Arundo donax.</title>
        <authorList>
            <person name="Barrero R.A."/>
            <person name="Guerrero F.D."/>
            <person name="Moolhuijzen P."/>
            <person name="Goolsby J.A."/>
            <person name="Tidwell J."/>
            <person name="Bellgard S.E."/>
            <person name="Bellgard M.I."/>
        </authorList>
    </citation>
    <scope>NUCLEOTIDE SEQUENCE</scope>
    <source>
        <tissue evidence="1">Shoot tissue taken approximately 20 cm above the soil surface</tissue>
    </source>
</reference>
<accession>A0A0A9F251</accession>
<reference evidence="1" key="1">
    <citation type="submission" date="2014-09" db="EMBL/GenBank/DDBJ databases">
        <authorList>
            <person name="Magalhaes I.L.F."/>
            <person name="Oliveira U."/>
            <person name="Santos F.R."/>
            <person name="Vidigal T.H.D.A."/>
            <person name="Brescovit A.D."/>
            <person name="Santos A.J."/>
        </authorList>
    </citation>
    <scope>NUCLEOTIDE SEQUENCE</scope>
    <source>
        <tissue evidence="1">Shoot tissue taken approximately 20 cm above the soil surface</tissue>
    </source>
</reference>
<dbReference type="EMBL" id="GBRH01195518">
    <property type="protein sequence ID" value="JAE02378.1"/>
    <property type="molecule type" value="Transcribed_RNA"/>
</dbReference>
<proteinExistence type="predicted"/>
<sequence length="15" mass="1689">MGSRFNYLDHTAACC</sequence>
<organism evidence="1">
    <name type="scientific">Arundo donax</name>
    <name type="common">Giant reed</name>
    <name type="synonym">Donax arundinaceus</name>
    <dbReference type="NCBI Taxonomy" id="35708"/>
    <lineage>
        <taxon>Eukaryota</taxon>
        <taxon>Viridiplantae</taxon>
        <taxon>Streptophyta</taxon>
        <taxon>Embryophyta</taxon>
        <taxon>Tracheophyta</taxon>
        <taxon>Spermatophyta</taxon>
        <taxon>Magnoliopsida</taxon>
        <taxon>Liliopsida</taxon>
        <taxon>Poales</taxon>
        <taxon>Poaceae</taxon>
        <taxon>PACMAD clade</taxon>
        <taxon>Arundinoideae</taxon>
        <taxon>Arundineae</taxon>
        <taxon>Arundo</taxon>
    </lineage>
</organism>